<name>A0A0B6WXR5_9BACT</name>
<dbReference type="RefSeq" id="WP_041975116.1">
    <property type="nucleotide sequence ID" value="NZ_CBXV010000004.1"/>
</dbReference>
<dbReference type="EMBL" id="CBXV010000004">
    <property type="protein sequence ID" value="CDM65069.1"/>
    <property type="molecule type" value="Genomic_DNA"/>
</dbReference>
<sequence>MAIHPSRTFILRKLHQLSGIVPLGVFLLEHFYTNSKAMLGSEAFNQAVTDIQNIPYILLIEIFGIFIPLIYHAVYGLVITWEMRPNNLHYPYARNWFYLIQRITGIILFFFITFHVLNFRFGLIPGLNDLAVATHPDQAFYIVSREFQMPVIFVIYIIGITATVWHLANGLWLFLVDWGIIIGPSAQRAIGYACLAVGAVLLFVGLNAAVAFIRPGGLLGGIIY</sequence>
<evidence type="ECO:0000256" key="5">
    <source>
        <dbReference type="ARBA" id="ARBA00022989"/>
    </source>
</evidence>
<keyword evidence="9" id="KW-0560">Oxidoreductase</keyword>
<keyword evidence="5 8" id="KW-1133">Transmembrane helix</keyword>
<dbReference type="InterPro" id="IPR016002">
    <property type="entry name" value="Succ_DH_cyt_b558_Firmicute"/>
</dbReference>
<evidence type="ECO:0000256" key="2">
    <source>
        <dbReference type="ARBA" id="ARBA00022617"/>
    </source>
</evidence>
<comment type="subcellular location">
    <subcellularLocation>
        <location evidence="1">Membrane</location>
    </subcellularLocation>
</comment>
<dbReference type="Pfam" id="PF01127">
    <property type="entry name" value="Sdh_cyt"/>
    <property type="match status" value="1"/>
</dbReference>
<evidence type="ECO:0000256" key="1">
    <source>
        <dbReference type="ARBA" id="ARBA00004370"/>
    </source>
</evidence>
<dbReference type="CDD" id="cd03497">
    <property type="entry name" value="SQR_TypeB_1_TM"/>
    <property type="match status" value="1"/>
</dbReference>
<keyword evidence="3 8" id="KW-0812">Transmembrane</keyword>
<dbReference type="OrthoDB" id="9789209at2"/>
<reference evidence="9 10" key="2">
    <citation type="submission" date="2015-01" db="EMBL/GenBank/DDBJ databases">
        <title>Complete genome sequence of Pyrinomonas methylaliphatogenes type strain K22T.</title>
        <authorList>
            <person name="Lee K.C.Y."/>
            <person name="Power J.F."/>
            <person name="Dunfield P.F."/>
            <person name="Morgan X.C."/>
            <person name="Huttenhower C."/>
            <person name="Stott M.B."/>
        </authorList>
    </citation>
    <scope>NUCLEOTIDE SEQUENCE [LARGE SCALE GENOMIC DNA]</scope>
    <source>
        <strain evidence="9 10">K22</strain>
    </source>
</reference>
<accession>A0A0B6WXR5</accession>
<dbReference type="GO" id="GO:0046872">
    <property type="term" value="F:metal ion binding"/>
    <property type="evidence" value="ECO:0007669"/>
    <property type="project" value="UniProtKB-KW"/>
</dbReference>
<protein>
    <submittedName>
        <fullName evidence="9">Succinate dehydrogenase subunit C</fullName>
        <ecNumber evidence="9">1.3.5.1</ecNumber>
    </submittedName>
</protein>
<feature type="transmembrane region" description="Helical" evidence="8">
    <location>
        <begin position="96"/>
        <end position="117"/>
    </location>
</feature>
<dbReference type="InterPro" id="IPR034804">
    <property type="entry name" value="SQR/QFR_C/D"/>
</dbReference>
<gene>
    <name evidence="9" type="ORF">PYK22_01067</name>
</gene>
<dbReference type="STRING" id="454194.PYK22_01067"/>
<dbReference type="GO" id="GO:0016020">
    <property type="term" value="C:membrane"/>
    <property type="evidence" value="ECO:0007669"/>
    <property type="project" value="UniProtKB-SubCell"/>
</dbReference>
<evidence type="ECO:0000256" key="3">
    <source>
        <dbReference type="ARBA" id="ARBA00022692"/>
    </source>
</evidence>
<feature type="transmembrane region" description="Helical" evidence="8">
    <location>
        <begin position="153"/>
        <end position="178"/>
    </location>
</feature>
<feature type="transmembrane region" description="Helical" evidence="8">
    <location>
        <begin position="53"/>
        <end position="75"/>
    </location>
</feature>
<proteinExistence type="predicted"/>
<feature type="transmembrane region" description="Helical" evidence="8">
    <location>
        <begin position="190"/>
        <end position="213"/>
    </location>
</feature>
<keyword evidence="6" id="KW-0408">Iron</keyword>
<organism evidence="9 10">
    <name type="scientific">Pyrinomonas methylaliphatogenes</name>
    <dbReference type="NCBI Taxonomy" id="454194"/>
    <lineage>
        <taxon>Bacteria</taxon>
        <taxon>Pseudomonadati</taxon>
        <taxon>Acidobacteriota</taxon>
        <taxon>Blastocatellia</taxon>
        <taxon>Blastocatellales</taxon>
        <taxon>Pyrinomonadaceae</taxon>
        <taxon>Pyrinomonas</taxon>
    </lineage>
</organism>
<dbReference type="PANTHER" id="PTHR41910">
    <property type="entry name" value="SUCCINATE DEHYDROGENASE 2 MEMBRANE SUBUNIT SDHC"/>
    <property type="match status" value="1"/>
</dbReference>
<dbReference type="EC" id="1.3.5.1" evidence="9"/>
<dbReference type="Gene3D" id="1.20.1300.10">
    <property type="entry name" value="Fumarate reductase/succinate dehydrogenase, transmembrane subunit"/>
    <property type="match status" value="1"/>
</dbReference>
<keyword evidence="7 8" id="KW-0472">Membrane</keyword>
<keyword evidence="10" id="KW-1185">Reference proteome</keyword>
<dbReference type="InterPro" id="IPR011138">
    <property type="entry name" value="Cytochrome_b-558"/>
</dbReference>
<evidence type="ECO:0000256" key="6">
    <source>
        <dbReference type="ARBA" id="ARBA00023004"/>
    </source>
</evidence>
<dbReference type="InterPro" id="IPR000701">
    <property type="entry name" value="SuccDH_FuR_B_TM-su"/>
</dbReference>
<dbReference type="InterPro" id="IPR039023">
    <property type="entry name" value="SdhC_prok"/>
</dbReference>
<keyword evidence="4" id="KW-0479">Metal-binding</keyword>
<evidence type="ECO:0000313" key="10">
    <source>
        <dbReference type="Proteomes" id="UP000031518"/>
    </source>
</evidence>
<evidence type="ECO:0000256" key="4">
    <source>
        <dbReference type="ARBA" id="ARBA00022723"/>
    </source>
</evidence>
<dbReference type="GO" id="GO:0008177">
    <property type="term" value="F:succinate dehydrogenase (quinone) activity"/>
    <property type="evidence" value="ECO:0007669"/>
    <property type="project" value="UniProtKB-EC"/>
</dbReference>
<reference evidence="9 10" key="1">
    <citation type="submission" date="2013-12" db="EMBL/GenBank/DDBJ databases">
        <authorList>
            <person name="Stott M."/>
        </authorList>
    </citation>
    <scope>NUCLEOTIDE SEQUENCE [LARGE SCALE GENOMIC DNA]</scope>
    <source>
        <strain evidence="9 10">K22</strain>
    </source>
</reference>
<dbReference type="Proteomes" id="UP000031518">
    <property type="component" value="Unassembled WGS sequence"/>
</dbReference>
<keyword evidence="2" id="KW-0349">Heme</keyword>
<evidence type="ECO:0000313" key="9">
    <source>
        <dbReference type="EMBL" id="CDM65069.1"/>
    </source>
</evidence>
<evidence type="ECO:0000256" key="8">
    <source>
        <dbReference type="SAM" id="Phobius"/>
    </source>
</evidence>
<dbReference type="PANTHER" id="PTHR41910:SF1">
    <property type="entry name" value="SUCCINATE DEHYDROGENASE HYDROPHOBIC MEMBRANE ANCHOR SUBUNIT"/>
    <property type="match status" value="1"/>
</dbReference>
<dbReference type="SUPFAM" id="SSF81343">
    <property type="entry name" value="Fumarate reductase respiratory complex transmembrane subunits"/>
    <property type="match status" value="1"/>
</dbReference>
<dbReference type="NCBIfam" id="TIGR02046">
    <property type="entry name" value="sdhC_b558_fam"/>
    <property type="match status" value="1"/>
</dbReference>
<evidence type="ECO:0000256" key="7">
    <source>
        <dbReference type="ARBA" id="ARBA00023136"/>
    </source>
</evidence>
<dbReference type="AlphaFoldDB" id="A0A0B6WXR5"/>